<evidence type="ECO:0000313" key="2">
    <source>
        <dbReference type="Proteomes" id="UP000321570"/>
    </source>
</evidence>
<reference evidence="1 2" key="1">
    <citation type="submission" date="2019-07" db="EMBL/GenBank/DDBJ databases">
        <authorList>
            <person name="Jastrzebski P J."/>
            <person name="Paukszto L."/>
            <person name="Jastrzebski P J."/>
        </authorList>
    </citation>
    <scope>NUCLEOTIDE SEQUENCE [LARGE SCALE GENOMIC DNA]</scope>
    <source>
        <strain evidence="1 2">WMS-il1</strain>
    </source>
</reference>
<keyword evidence="2" id="KW-1185">Reference proteome</keyword>
<accession>A0A564ZAP0</accession>
<proteinExistence type="predicted"/>
<name>A0A564ZAP0_HYMDI</name>
<sequence length="143" mass="16627">MVCERTVRIHGGAGIEQSYFKLDEYRIYRVSSYTYIDFSASEKDSADDATRLNIMKVKKRLVMPRPDLGSKVLLIRTRAKLPEQFVESVLLHCLFTSVHCKVDDKKLKVVRNTVWWIILDPYSRRQMNDQMTIGNISLKNLAT</sequence>
<organism evidence="1 2">
    <name type="scientific">Hymenolepis diminuta</name>
    <name type="common">Rat tapeworm</name>
    <dbReference type="NCBI Taxonomy" id="6216"/>
    <lineage>
        <taxon>Eukaryota</taxon>
        <taxon>Metazoa</taxon>
        <taxon>Spiralia</taxon>
        <taxon>Lophotrochozoa</taxon>
        <taxon>Platyhelminthes</taxon>
        <taxon>Cestoda</taxon>
        <taxon>Eucestoda</taxon>
        <taxon>Cyclophyllidea</taxon>
        <taxon>Hymenolepididae</taxon>
        <taxon>Hymenolepis</taxon>
    </lineage>
</organism>
<dbReference type="Proteomes" id="UP000321570">
    <property type="component" value="Unassembled WGS sequence"/>
</dbReference>
<protein>
    <submittedName>
        <fullName evidence="1">Uncharacterized protein</fullName>
    </submittedName>
</protein>
<gene>
    <name evidence="1" type="ORF">WMSIL1_LOCUS14191</name>
</gene>
<dbReference type="AlphaFoldDB" id="A0A564ZAP0"/>
<evidence type="ECO:0000313" key="1">
    <source>
        <dbReference type="EMBL" id="VUZ56561.1"/>
    </source>
</evidence>
<dbReference type="EMBL" id="CABIJS010000706">
    <property type="protein sequence ID" value="VUZ56561.1"/>
    <property type="molecule type" value="Genomic_DNA"/>
</dbReference>